<dbReference type="EMBL" id="LHQQ01000418">
    <property type="protein sequence ID" value="KOS36616.1"/>
    <property type="molecule type" value="Genomic_DNA"/>
</dbReference>
<gene>
    <name evidence="2" type="ORF">ACN38_g12627</name>
</gene>
<sequence>MIVQLSIKLEEKEKEKEKQSESRGNPIMTDSRDPISYREILQTPTLHPAELGLLALTLYIFRSHPKLWLI</sequence>
<keyword evidence="3" id="KW-1185">Reference proteome</keyword>
<accession>A0A0M8NPB8</accession>
<dbReference type="Proteomes" id="UP000037696">
    <property type="component" value="Unassembled WGS sequence"/>
</dbReference>
<dbReference type="AlphaFoldDB" id="A0A0M8NPB8"/>
<comment type="caution">
    <text evidence="2">The sequence shown here is derived from an EMBL/GenBank/DDBJ whole genome shotgun (WGS) entry which is preliminary data.</text>
</comment>
<evidence type="ECO:0000313" key="2">
    <source>
        <dbReference type="EMBL" id="KOS36616.1"/>
    </source>
</evidence>
<evidence type="ECO:0000256" key="1">
    <source>
        <dbReference type="SAM" id="MobiDB-lite"/>
    </source>
</evidence>
<evidence type="ECO:0000313" key="3">
    <source>
        <dbReference type="Proteomes" id="UP000037696"/>
    </source>
</evidence>
<feature type="region of interest" description="Disordered" evidence="1">
    <location>
        <begin position="10"/>
        <end position="33"/>
    </location>
</feature>
<reference evidence="2 3" key="1">
    <citation type="submission" date="2015-08" db="EMBL/GenBank/DDBJ databases">
        <title>Genome sequencing of Penicillium nordicum.</title>
        <authorList>
            <person name="Nguyen H.D."/>
            <person name="Seifert K.A."/>
        </authorList>
    </citation>
    <scope>NUCLEOTIDE SEQUENCE [LARGE SCALE GENOMIC DNA]</scope>
    <source>
        <strain evidence="2 3">DAOMC 185683</strain>
    </source>
</reference>
<proteinExistence type="predicted"/>
<organism evidence="2 3">
    <name type="scientific">Penicillium nordicum</name>
    <dbReference type="NCBI Taxonomy" id="229535"/>
    <lineage>
        <taxon>Eukaryota</taxon>
        <taxon>Fungi</taxon>
        <taxon>Dikarya</taxon>
        <taxon>Ascomycota</taxon>
        <taxon>Pezizomycotina</taxon>
        <taxon>Eurotiomycetes</taxon>
        <taxon>Eurotiomycetidae</taxon>
        <taxon>Eurotiales</taxon>
        <taxon>Aspergillaceae</taxon>
        <taxon>Penicillium</taxon>
    </lineage>
</organism>
<feature type="compositionally biased region" description="Basic and acidic residues" evidence="1">
    <location>
        <begin position="10"/>
        <end position="21"/>
    </location>
</feature>
<protein>
    <submittedName>
        <fullName evidence="2">Uncharacterized protein</fullName>
    </submittedName>
</protein>
<name>A0A0M8NPB8_9EURO</name>